<dbReference type="SUPFAM" id="SSF51182">
    <property type="entry name" value="RmlC-like cupins"/>
    <property type="match status" value="1"/>
</dbReference>
<evidence type="ECO:0000313" key="2">
    <source>
        <dbReference type="Proteomes" id="UP000569914"/>
    </source>
</evidence>
<dbReference type="AlphaFoldDB" id="A0A7Y9LBI9"/>
<dbReference type="Proteomes" id="UP000569914">
    <property type="component" value="Unassembled WGS sequence"/>
</dbReference>
<evidence type="ECO:0000313" key="1">
    <source>
        <dbReference type="EMBL" id="NYE70695.1"/>
    </source>
</evidence>
<accession>A0A7Y9LBI9</accession>
<comment type="caution">
    <text evidence="1">The sequence shown here is derived from an EMBL/GenBank/DDBJ whole genome shotgun (WGS) entry which is preliminary data.</text>
</comment>
<dbReference type="GO" id="GO:0016853">
    <property type="term" value="F:isomerase activity"/>
    <property type="evidence" value="ECO:0007669"/>
    <property type="project" value="UniProtKB-KW"/>
</dbReference>
<dbReference type="RefSeq" id="WP_179750343.1">
    <property type="nucleotide sequence ID" value="NZ_JACCBU010000001.1"/>
</dbReference>
<gene>
    <name evidence="1" type="ORF">BKA15_002024</name>
</gene>
<dbReference type="Gene3D" id="2.60.120.10">
    <property type="entry name" value="Jelly Rolls"/>
    <property type="match status" value="1"/>
</dbReference>
<keyword evidence="2" id="KW-1185">Reference proteome</keyword>
<name>A0A7Y9LBI9_9ACTN</name>
<dbReference type="EMBL" id="JACCBU010000001">
    <property type="protein sequence ID" value="NYE70695.1"/>
    <property type="molecule type" value="Genomic_DNA"/>
</dbReference>
<dbReference type="InterPro" id="IPR011051">
    <property type="entry name" value="RmlC_Cupin_sf"/>
</dbReference>
<organism evidence="1 2">
    <name type="scientific">Microlunatus parietis</name>
    <dbReference type="NCBI Taxonomy" id="682979"/>
    <lineage>
        <taxon>Bacteria</taxon>
        <taxon>Bacillati</taxon>
        <taxon>Actinomycetota</taxon>
        <taxon>Actinomycetes</taxon>
        <taxon>Propionibacteriales</taxon>
        <taxon>Propionibacteriaceae</taxon>
        <taxon>Microlunatus</taxon>
    </lineage>
</organism>
<sequence>MQNAMGALFEKRRATPRPEFDTPKIIRREDTAHHVWGDVEAGFVTDRVYVSTGQLHVLEYELPPRGEFRHSELNQTIFGGDVLYFVLDGTLLLVDPSTGELQRATAGTGLLIPRGTWHNGFNPEAETVRVIEFFSPPPARGAGSEYARRQPPLATTSYQDHRWDGRWPSARAEAVAESRLTPTGDGTALWGFRDHHASHTVGTLVDTEFLTVKHGLVMPGHAEDFDAVADETVIVCTEGELWVDVFTPGAGYAPACLRPGDAVFLPSGSQERILVRSSNRARYLRGSGRVPDGWTA</sequence>
<protein>
    <submittedName>
        <fullName evidence="1">Mannose-6-phosphate isomerase-like protein (Cupin superfamily)</fullName>
    </submittedName>
</protein>
<dbReference type="CDD" id="cd02208">
    <property type="entry name" value="cupin_RmlC-like"/>
    <property type="match status" value="1"/>
</dbReference>
<dbReference type="InterPro" id="IPR014710">
    <property type="entry name" value="RmlC-like_jellyroll"/>
</dbReference>
<keyword evidence="1" id="KW-0413">Isomerase</keyword>
<reference evidence="1 2" key="1">
    <citation type="submission" date="2020-07" db="EMBL/GenBank/DDBJ databases">
        <title>Sequencing the genomes of 1000 actinobacteria strains.</title>
        <authorList>
            <person name="Klenk H.-P."/>
        </authorList>
    </citation>
    <scope>NUCLEOTIDE SEQUENCE [LARGE SCALE GENOMIC DNA]</scope>
    <source>
        <strain evidence="1 2">DSM 22083</strain>
    </source>
</reference>
<proteinExistence type="predicted"/>